<keyword evidence="1" id="KW-1133">Transmembrane helix</keyword>
<keyword evidence="1" id="KW-0812">Transmembrane</keyword>
<dbReference type="Pfam" id="PF12669">
    <property type="entry name" value="FeoB_associated"/>
    <property type="match status" value="1"/>
</dbReference>
<gene>
    <name evidence="2" type="ORF">ACFQ4C_18190</name>
</gene>
<name>A0ABW3QBU9_9BACT</name>
<keyword evidence="1" id="KW-0472">Membrane</keyword>
<dbReference type="Proteomes" id="UP001597116">
    <property type="component" value="Unassembled WGS sequence"/>
</dbReference>
<sequence length="56" mass="6000">MVQELIIGLLFVAALAYLGWRTWKSLFRKKAGCEKGCGCATDAKAASANKSGRLPV</sequence>
<accession>A0ABW3QBU9</accession>
<evidence type="ECO:0000313" key="2">
    <source>
        <dbReference type="EMBL" id="MFD1143062.1"/>
    </source>
</evidence>
<comment type="caution">
    <text evidence="2">The sequence shown here is derived from an EMBL/GenBank/DDBJ whole genome shotgun (WGS) entry which is preliminary data.</text>
</comment>
<evidence type="ECO:0000256" key="1">
    <source>
        <dbReference type="SAM" id="Phobius"/>
    </source>
</evidence>
<protein>
    <submittedName>
        <fullName evidence="2">FeoB-associated Cys-rich membrane protein</fullName>
    </submittedName>
</protein>
<organism evidence="2 3">
    <name type="scientific">Larkinella insperata</name>
    <dbReference type="NCBI Taxonomy" id="332158"/>
    <lineage>
        <taxon>Bacteria</taxon>
        <taxon>Pseudomonadati</taxon>
        <taxon>Bacteroidota</taxon>
        <taxon>Cytophagia</taxon>
        <taxon>Cytophagales</taxon>
        <taxon>Spirosomataceae</taxon>
        <taxon>Larkinella</taxon>
    </lineage>
</organism>
<reference evidence="3" key="1">
    <citation type="journal article" date="2019" name="Int. J. Syst. Evol. Microbiol.">
        <title>The Global Catalogue of Microorganisms (GCM) 10K type strain sequencing project: providing services to taxonomists for standard genome sequencing and annotation.</title>
        <authorList>
            <consortium name="The Broad Institute Genomics Platform"/>
            <consortium name="The Broad Institute Genome Sequencing Center for Infectious Disease"/>
            <person name="Wu L."/>
            <person name="Ma J."/>
        </authorList>
    </citation>
    <scope>NUCLEOTIDE SEQUENCE [LARGE SCALE GENOMIC DNA]</scope>
    <source>
        <strain evidence="3">CCUG 55608</strain>
    </source>
</reference>
<dbReference type="EMBL" id="JBHTLP010000011">
    <property type="protein sequence ID" value="MFD1143062.1"/>
    <property type="molecule type" value="Genomic_DNA"/>
</dbReference>
<evidence type="ECO:0000313" key="3">
    <source>
        <dbReference type="Proteomes" id="UP001597116"/>
    </source>
</evidence>
<feature type="transmembrane region" description="Helical" evidence="1">
    <location>
        <begin position="6"/>
        <end position="23"/>
    </location>
</feature>
<dbReference type="RefSeq" id="WP_265990911.1">
    <property type="nucleotide sequence ID" value="NZ_CP110973.1"/>
</dbReference>
<keyword evidence="3" id="KW-1185">Reference proteome</keyword>
<proteinExistence type="predicted"/>